<dbReference type="Pfam" id="PF25593">
    <property type="entry name" value="GldD_lipo"/>
    <property type="match status" value="1"/>
</dbReference>
<comment type="caution">
    <text evidence="1">The sequence shown here is derived from an EMBL/GenBank/DDBJ whole genome shotgun (WGS) entry which is preliminary data.</text>
</comment>
<name>A0ABN1IHG9_9FLAO</name>
<reference evidence="1 2" key="1">
    <citation type="journal article" date="2019" name="Int. J. Syst. Evol. Microbiol.">
        <title>The Global Catalogue of Microorganisms (GCM) 10K type strain sequencing project: providing services to taxonomists for standard genome sequencing and annotation.</title>
        <authorList>
            <consortium name="The Broad Institute Genomics Platform"/>
            <consortium name="The Broad Institute Genome Sequencing Center for Infectious Disease"/>
            <person name="Wu L."/>
            <person name="Ma J."/>
        </authorList>
    </citation>
    <scope>NUCLEOTIDE SEQUENCE [LARGE SCALE GENOMIC DNA]</scope>
    <source>
        <strain evidence="1 2">JCM 15974</strain>
    </source>
</reference>
<dbReference type="NCBIfam" id="TIGR03512">
    <property type="entry name" value="GldD_lipo"/>
    <property type="match status" value="1"/>
</dbReference>
<evidence type="ECO:0000313" key="2">
    <source>
        <dbReference type="Proteomes" id="UP001501758"/>
    </source>
</evidence>
<protein>
    <submittedName>
        <fullName evidence="1">Gliding motility lipoprotein GldD</fullName>
    </submittedName>
</protein>
<keyword evidence="1" id="KW-0449">Lipoprotein</keyword>
<proteinExistence type="predicted"/>
<dbReference type="EMBL" id="BAAAGE010000001">
    <property type="protein sequence ID" value="GAA0712989.1"/>
    <property type="molecule type" value="Genomic_DNA"/>
</dbReference>
<dbReference type="Proteomes" id="UP001501758">
    <property type="component" value="Unassembled WGS sequence"/>
</dbReference>
<dbReference type="InterPro" id="IPR019850">
    <property type="entry name" value="GldD-like"/>
</dbReference>
<evidence type="ECO:0000313" key="1">
    <source>
        <dbReference type="EMBL" id="GAA0712989.1"/>
    </source>
</evidence>
<keyword evidence="2" id="KW-1185">Reference proteome</keyword>
<organism evidence="1 2">
    <name type="scientific">Aquimarina litoralis</name>
    <dbReference type="NCBI Taxonomy" id="584605"/>
    <lineage>
        <taxon>Bacteria</taxon>
        <taxon>Pseudomonadati</taxon>
        <taxon>Bacteroidota</taxon>
        <taxon>Flavobacteriia</taxon>
        <taxon>Flavobacteriales</taxon>
        <taxon>Flavobacteriaceae</taxon>
        <taxon>Aquimarina</taxon>
    </lineage>
</organism>
<gene>
    <name evidence="1" type="primary">gldD</name>
    <name evidence="1" type="ORF">GCM10009430_04120</name>
</gene>
<accession>A0ABN1IHG9</accession>
<sequence length="182" mass="20997">MTSIILGVLYSCGGETLPKPKAMLRLSYPSPKYEKALLDCSYSFEKNSSASFQKARNKKACWYNLEYPQLKATIYLSYYDIDKNLDSLLRDAQNLTQEHFIKADAIQPKDFVYPEKKVYGRIYEVTGNAASSCQFYLTDSVQHFVSGSVYFKVKPNYDSILPAAKYLRNDVIHFMETVQWKE</sequence>